<comment type="caution">
    <text evidence="2">The sequence shown here is derived from an EMBL/GenBank/DDBJ whole genome shotgun (WGS) entry which is preliminary data.</text>
</comment>
<keyword evidence="3" id="KW-1185">Reference proteome</keyword>
<evidence type="ECO:0000313" key="3">
    <source>
        <dbReference type="Proteomes" id="UP000479756"/>
    </source>
</evidence>
<organism evidence="2 3">
    <name type="scientific">Galbitalea soli</name>
    <dbReference type="NCBI Taxonomy" id="1268042"/>
    <lineage>
        <taxon>Bacteria</taxon>
        <taxon>Bacillati</taxon>
        <taxon>Actinomycetota</taxon>
        <taxon>Actinomycetes</taxon>
        <taxon>Micrococcales</taxon>
        <taxon>Microbacteriaceae</taxon>
        <taxon>Galbitalea</taxon>
    </lineage>
</organism>
<protein>
    <submittedName>
        <fullName evidence="2">DUF2510 domain-containing protein</fullName>
    </submittedName>
</protein>
<evidence type="ECO:0000259" key="1">
    <source>
        <dbReference type="Pfam" id="PF10708"/>
    </source>
</evidence>
<sequence>MSLALTDTVAPFGWYPDPAGSGMLRWWDGAQWTDHLEYPRPEIHSAAGIAKREPALRIARR</sequence>
<dbReference type="Proteomes" id="UP000479756">
    <property type="component" value="Unassembled WGS sequence"/>
</dbReference>
<name>A0A7C9PNW0_9MICO</name>
<evidence type="ECO:0000313" key="2">
    <source>
        <dbReference type="EMBL" id="NEM91688.1"/>
    </source>
</evidence>
<accession>A0A7C9PNW0</accession>
<dbReference type="InterPro" id="IPR018929">
    <property type="entry name" value="DUF2510"/>
</dbReference>
<dbReference type="RefSeq" id="WP_163473553.1">
    <property type="nucleotide sequence ID" value="NZ_JAAGWZ010000002.1"/>
</dbReference>
<dbReference type="AlphaFoldDB" id="A0A7C9PNW0"/>
<proteinExistence type="predicted"/>
<dbReference type="Pfam" id="PF10708">
    <property type="entry name" value="DUF2510"/>
    <property type="match status" value="1"/>
</dbReference>
<gene>
    <name evidence="2" type="ORF">G3T37_09990</name>
</gene>
<feature type="domain" description="DUF2510" evidence="1">
    <location>
        <begin position="13"/>
        <end position="41"/>
    </location>
</feature>
<reference evidence="2 3" key="1">
    <citation type="journal article" date="2014" name="Int. J. Syst. Evol. Microbiol.">
        <title>Description of Galbitalea soli gen. nov., sp. nov., and Frondihabitans sucicola sp. nov.</title>
        <authorList>
            <person name="Kim S.J."/>
            <person name="Lim J.M."/>
            <person name="Ahn J.H."/>
            <person name="Weon H.Y."/>
            <person name="Hamada M."/>
            <person name="Suzuki K."/>
            <person name="Ahn T.Y."/>
            <person name="Kwon S.W."/>
        </authorList>
    </citation>
    <scope>NUCLEOTIDE SEQUENCE [LARGE SCALE GENOMIC DNA]</scope>
    <source>
        <strain evidence="2 3">NBRC 108727</strain>
    </source>
</reference>
<dbReference type="EMBL" id="JAAGWZ010000002">
    <property type="protein sequence ID" value="NEM91688.1"/>
    <property type="molecule type" value="Genomic_DNA"/>
</dbReference>